<feature type="region of interest" description="Disordered" evidence="1">
    <location>
        <begin position="166"/>
        <end position="241"/>
    </location>
</feature>
<proteinExistence type="predicted"/>
<evidence type="ECO:0000313" key="2">
    <source>
        <dbReference type="EMBL" id="GER23278.1"/>
    </source>
</evidence>
<dbReference type="Proteomes" id="UP000325307">
    <property type="component" value="Unassembled WGS sequence"/>
</dbReference>
<evidence type="ECO:0000256" key="1">
    <source>
        <dbReference type="SAM" id="MobiDB-lite"/>
    </source>
</evidence>
<keyword evidence="3" id="KW-1185">Reference proteome</keyword>
<protein>
    <submittedName>
        <fullName evidence="2">Uncharacterized protein</fullName>
    </submittedName>
</protein>
<sequence>MARQAQAAIIADNERRIEVMNLSSAAPEKGFGAHTLHTEAGPFLWTTLTGCWRCEQPMLLWDAMRSNPRQQYDSAPAVQVKSKVGITRYENHPEVHRLVDQWIRETGADIGKARIELRRSKTKGEKYSAFVCPSCEALAGQFFISCIYAEHWSLISAPLLRKADLPDPSPYLHPRKQPAHRPGPETQQTPQNPARGRPPGTSRVSDARWARQIREKLALDEQHPAEKTVPFPKQSAQSGLF</sequence>
<dbReference type="AlphaFoldDB" id="A0A5A7NTY9"/>
<gene>
    <name evidence="2" type="ORF">NCCP1664_17740</name>
</gene>
<evidence type="ECO:0000313" key="3">
    <source>
        <dbReference type="Proteomes" id="UP000325307"/>
    </source>
</evidence>
<dbReference type="RefSeq" id="WP_149956882.1">
    <property type="nucleotide sequence ID" value="NZ_BKDJ01000008.1"/>
</dbReference>
<feature type="compositionally biased region" description="Basic and acidic residues" evidence="1">
    <location>
        <begin position="205"/>
        <end position="226"/>
    </location>
</feature>
<dbReference type="OrthoDB" id="4916564at2"/>
<reference evidence="2 3" key="1">
    <citation type="submission" date="2019-09" db="EMBL/GenBank/DDBJ databases">
        <title>Arthrobacter zafarii sp. nov., a moderately thermotolerant and halotolerant actinobacterium isolated from Cholistan desert soil of Pakistan.</title>
        <authorList>
            <person name="Amin A."/>
            <person name="Ahmed I."/>
            <person name="Khalid N."/>
            <person name="Schumann P."/>
            <person name="Busse H.J."/>
            <person name="Khan I.U."/>
            <person name="Li S."/>
            <person name="Li W.J."/>
        </authorList>
    </citation>
    <scope>NUCLEOTIDE SEQUENCE [LARGE SCALE GENOMIC DNA]</scope>
    <source>
        <strain evidence="2 3">NCCP-1664</strain>
    </source>
</reference>
<organism evidence="2 3">
    <name type="scientific">Zafaria cholistanensis</name>
    <dbReference type="NCBI Taxonomy" id="1682741"/>
    <lineage>
        <taxon>Bacteria</taxon>
        <taxon>Bacillati</taxon>
        <taxon>Actinomycetota</taxon>
        <taxon>Actinomycetes</taxon>
        <taxon>Micrococcales</taxon>
        <taxon>Micrococcaceae</taxon>
        <taxon>Zafaria</taxon>
    </lineage>
</organism>
<comment type="caution">
    <text evidence="2">The sequence shown here is derived from an EMBL/GenBank/DDBJ whole genome shotgun (WGS) entry which is preliminary data.</text>
</comment>
<accession>A0A5A7NTY9</accession>
<name>A0A5A7NTY9_9MICC</name>
<dbReference type="EMBL" id="BKDJ01000008">
    <property type="protein sequence ID" value="GER23278.1"/>
    <property type="molecule type" value="Genomic_DNA"/>
</dbReference>